<dbReference type="RefSeq" id="WP_125309305.1">
    <property type="nucleotide sequence ID" value="NZ_RSEC01000036.1"/>
</dbReference>
<accession>A0A427TCF1</accession>
<name>A0A427TCF1_9PSEU</name>
<organism evidence="1 2">
    <name type="scientific">Amycolatopsis eburnea</name>
    <dbReference type="NCBI Taxonomy" id="2267691"/>
    <lineage>
        <taxon>Bacteria</taxon>
        <taxon>Bacillati</taxon>
        <taxon>Actinomycetota</taxon>
        <taxon>Actinomycetes</taxon>
        <taxon>Pseudonocardiales</taxon>
        <taxon>Pseudonocardiaceae</taxon>
        <taxon>Amycolatopsis</taxon>
    </lineage>
</organism>
<sequence>MVLVALAERLAADLFVPPLAVFQALAPGVHEGVLDPPDPSGIIGVEVTVVEVGLVGPGCLFRGRFAVFFAGVRFGFFRALFSRRVLRGARFCCAVVVAGRRLLFARGVFGLSRALFRSTLGRRLLRGARRVVAGRRLLFAGSRFRFCRPLIARAGFRLRRALFGGVLSVWLLAGARLLRAGFRLH</sequence>
<evidence type="ECO:0000313" key="2">
    <source>
        <dbReference type="Proteomes" id="UP000267081"/>
    </source>
</evidence>
<dbReference type="EMBL" id="RSEC01000036">
    <property type="protein sequence ID" value="RSD20067.1"/>
    <property type="molecule type" value="Genomic_DNA"/>
</dbReference>
<protein>
    <submittedName>
        <fullName evidence="1">Uncharacterized protein</fullName>
    </submittedName>
</protein>
<evidence type="ECO:0000313" key="1">
    <source>
        <dbReference type="EMBL" id="RSD20067.1"/>
    </source>
</evidence>
<gene>
    <name evidence="1" type="ORF">EIY87_17785</name>
</gene>
<reference evidence="1 2" key="1">
    <citation type="submission" date="2018-12" db="EMBL/GenBank/DDBJ databases">
        <title>Amycolatopsis eburnea sp. nov. actinomycete associate with arbuscular mycorrhiza fungal spore.</title>
        <authorList>
            <person name="Lumyong S."/>
            <person name="Chaiya L."/>
        </authorList>
    </citation>
    <scope>NUCLEOTIDE SEQUENCE [LARGE SCALE GENOMIC DNA]</scope>
    <source>
        <strain evidence="1 2">GLM-1</strain>
    </source>
</reference>
<comment type="caution">
    <text evidence="1">The sequence shown here is derived from an EMBL/GenBank/DDBJ whole genome shotgun (WGS) entry which is preliminary data.</text>
</comment>
<dbReference type="AlphaFoldDB" id="A0A427TCF1"/>
<dbReference type="OrthoDB" id="10017156at2"/>
<keyword evidence="2" id="KW-1185">Reference proteome</keyword>
<dbReference type="Proteomes" id="UP000267081">
    <property type="component" value="Unassembled WGS sequence"/>
</dbReference>
<proteinExistence type="predicted"/>